<feature type="region of interest" description="Disordered" evidence="1">
    <location>
        <begin position="194"/>
        <end position="251"/>
    </location>
</feature>
<reference evidence="2" key="1">
    <citation type="submission" date="2023-06" db="EMBL/GenBank/DDBJ databases">
        <title>Genome-scale phylogeny and comparative genomics of the fungal order Sordariales.</title>
        <authorList>
            <consortium name="Lawrence Berkeley National Laboratory"/>
            <person name="Hensen N."/>
            <person name="Bonometti L."/>
            <person name="Westerberg I."/>
            <person name="Brannstrom I.O."/>
            <person name="Guillou S."/>
            <person name="Cros-Aarteil S."/>
            <person name="Calhoun S."/>
            <person name="Haridas S."/>
            <person name="Kuo A."/>
            <person name="Mondo S."/>
            <person name="Pangilinan J."/>
            <person name="Riley R."/>
            <person name="Labutti K."/>
            <person name="Andreopoulos B."/>
            <person name="Lipzen A."/>
            <person name="Chen C."/>
            <person name="Yanf M."/>
            <person name="Daum C."/>
            <person name="Ng V."/>
            <person name="Clum A."/>
            <person name="Steindorff A."/>
            <person name="Ohm R."/>
            <person name="Martin F."/>
            <person name="Silar P."/>
            <person name="Natvig D."/>
            <person name="Lalanne C."/>
            <person name="Gautier V."/>
            <person name="Ament-Velasquez S.L."/>
            <person name="Kruys A."/>
            <person name="Hutchinson M.I."/>
            <person name="Powell A.J."/>
            <person name="Barry K."/>
            <person name="Miller A.N."/>
            <person name="Grigoriev I.V."/>
            <person name="Debuchy R."/>
            <person name="Gladieux P."/>
            <person name="Thoren M.H."/>
            <person name="Johannesson H."/>
        </authorList>
    </citation>
    <scope>NUCLEOTIDE SEQUENCE</scope>
    <source>
        <strain evidence="2">SMH2532-1</strain>
    </source>
</reference>
<gene>
    <name evidence="2" type="ORF">B0T16DRAFT_386927</name>
</gene>
<protein>
    <submittedName>
        <fullName evidence="2">ARS binding protein 2-domain-containing protein</fullName>
    </submittedName>
</protein>
<dbReference type="Proteomes" id="UP001174936">
    <property type="component" value="Unassembled WGS sequence"/>
</dbReference>
<feature type="region of interest" description="Disordered" evidence="1">
    <location>
        <begin position="694"/>
        <end position="714"/>
    </location>
</feature>
<keyword evidence="3" id="KW-1185">Reference proteome</keyword>
<dbReference type="InterPro" id="IPR018562">
    <property type="entry name" value="ARS-binding_2"/>
</dbReference>
<dbReference type="Pfam" id="PF09441">
    <property type="entry name" value="Abp2"/>
    <property type="match status" value="1"/>
</dbReference>
<feature type="compositionally biased region" description="Basic and acidic residues" evidence="1">
    <location>
        <begin position="1362"/>
        <end position="1373"/>
    </location>
</feature>
<dbReference type="EMBL" id="JAULSV010000002">
    <property type="protein sequence ID" value="KAK0651506.1"/>
    <property type="molecule type" value="Genomic_DNA"/>
</dbReference>
<feature type="region of interest" description="Disordered" evidence="1">
    <location>
        <begin position="14"/>
        <end position="45"/>
    </location>
</feature>
<feature type="compositionally biased region" description="Pro residues" evidence="1">
    <location>
        <begin position="396"/>
        <end position="423"/>
    </location>
</feature>
<name>A0AA39YHB7_9PEZI</name>
<dbReference type="PANTHER" id="PTHR42055">
    <property type="entry name" value="YALI0E03476P"/>
    <property type="match status" value="1"/>
</dbReference>
<sequence>MTLVLERGAAIGSMQVQPPPPMFTASPTAIEPASARPPSRPQLPERNITSASIEDAYVAFIFYCNPAVPLDTETAALREAFRTPPKSGGKSFSTYTLFELIKQLETKELKTWAELALKLGVEPPDQEKGQSSQKIQQYAVRLKRWMHSMHVDAFFEYLMDRPHPYWTELPPASTPVIETGRDGVAAEDDMALRALLPQIKPRRGRKKPEEDDTGKSPSQRPSPLHDDYPPSARPDVNEPWSAHPEGRGNVFLFPSAPDPMRLNASMGQPPAPHWGGNDVAQTPLSAYPHPQSAITPITRNSFWAEEPRSAITPSKARSSSRRHGAKVVSSAWRSAGTTGKTRGRPPINRSGGNPDGPFSAFPSISEAQTPTFKLPSPTPDRQISQSAITPTTRAMPIPPPEPSPTGLPGIQQPPAPPPAPPPQILNQLSPILPSPVQENGSARPAKRSRLSLQVPERVGGEVRLATPPLPMTAPPTAPPVVMVNGQAHDHSSNSHHGNNTHDPILHHRHNNQQQQHHQQQAHPQQGTTGTRPPTIPSHAASIDDFFEQHSRTSAMPGMPQVAFHDPTDRTNFDEIEEFFTYSIMMADWFDFRGTRIPAASVDETTALSQTVVENLLRTAGTKEAFLINLSALAGGRVLMPRGSLRITRLETPPEMTDRSRYLCQWELRYGDIRGSYSMEETVLYSKWKKERKAGEEGSRSATAGPEEGESEDAERWRTMCKEIMDVISRRDEELLALRRKVVDCMRKSKQETTTMPKQYVLFGRPVPRIGTRHASLLLVGLSFFALFSLFFTLPSALPAGPSFDNPKFHMPKSLKKPPWINHLNPFKQPAHAPPRQSNDTDGEASWYSHYRWLTTPFSSTMTLDENRSLLPILEKRPRIYCYYDNTVEKSPKDKDAESELLLAWRKAWWAYGFEPIILSPAEGETNPLYDELQRNKEIDPTLRNDLMRWMAWENMGGGLLAHFLLYPMGPYDEPLLKSLRRGEFPKLTRWKDLDDGLFAGPKNEIVSTIKLALASPHLKVVKDLVAAITHDKAENPFAIDDPPASLAYYSARVIETKYPKVGDELAANKPAGLNSLRRLITSHLHITWQSLFPAGIAVVKPIPHHTTHLVSPAWGLATRLNRCPDSPMPDTCPPNNPSCTPCDPGRLLPVTTPAHLSSAKDQFTIGTVPHPYTTSVLLALRSDIDIPFIRASLDRDPWITDLTQDVCTKGISGGPRLLRFKEAVAADESSARASLWLLAERDIPDDLDWHFGFPIPGGGGGMPPNHDPADGPIPVPEELALEPALLTRAQAIVGTNDPTLKRKPKKLATQEEIVIRDAVEAWNLADAEAWRFARAYLARKTMERKKWELEEAKFADGMGSETGRRSPWDRWLE</sequence>
<feature type="region of interest" description="Disordered" evidence="1">
    <location>
        <begin position="485"/>
        <end position="538"/>
    </location>
</feature>
<evidence type="ECO:0000313" key="2">
    <source>
        <dbReference type="EMBL" id="KAK0651506.1"/>
    </source>
</evidence>
<dbReference type="PANTHER" id="PTHR42055:SF1">
    <property type="entry name" value="YALI0E03476P"/>
    <property type="match status" value="1"/>
</dbReference>
<evidence type="ECO:0000256" key="1">
    <source>
        <dbReference type="SAM" id="MobiDB-lite"/>
    </source>
</evidence>
<feature type="compositionally biased region" description="Polar residues" evidence="1">
    <location>
        <begin position="379"/>
        <end position="392"/>
    </location>
</feature>
<proteinExistence type="predicted"/>
<feature type="region of interest" description="Disordered" evidence="1">
    <location>
        <begin position="1354"/>
        <end position="1373"/>
    </location>
</feature>
<evidence type="ECO:0000313" key="3">
    <source>
        <dbReference type="Proteomes" id="UP001174936"/>
    </source>
</evidence>
<organism evidence="2 3">
    <name type="scientific">Cercophora newfieldiana</name>
    <dbReference type="NCBI Taxonomy" id="92897"/>
    <lineage>
        <taxon>Eukaryota</taxon>
        <taxon>Fungi</taxon>
        <taxon>Dikarya</taxon>
        <taxon>Ascomycota</taxon>
        <taxon>Pezizomycotina</taxon>
        <taxon>Sordariomycetes</taxon>
        <taxon>Sordariomycetidae</taxon>
        <taxon>Sordariales</taxon>
        <taxon>Lasiosphaeriaceae</taxon>
        <taxon>Cercophora</taxon>
    </lineage>
</organism>
<comment type="caution">
    <text evidence="2">The sequence shown here is derived from an EMBL/GenBank/DDBJ whole genome shotgun (WGS) entry which is preliminary data.</text>
</comment>
<feature type="compositionally biased region" description="Low complexity" evidence="1">
    <location>
        <begin position="511"/>
        <end position="532"/>
    </location>
</feature>
<feature type="region of interest" description="Disordered" evidence="1">
    <location>
        <begin position="309"/>
        <end position="455"/>
    </location>
</feature>
<feature type="compositionally biased region" description="Polar residues" evidence="1">
    <location>
        <begin position="331"/>
        <end position="340"/>
    </location>
</feature>
<accession>A0AA39YHB7</accession>